<dbReference type="NCBIfam" id="TIGR00001">
    <property type="entry name" value="rpmI_bact"/>
    <property type="match status" value="1"/>
</dbReference>
<dbReference type="GO" id="GO:0006412">
    <property type="term" value="P:translation"/>
    <property type="evidence" value="ECO:0007669"/>
    <property type="project" value="InterPro"/>
</dbReference>
<dbReference type="InterPro" id="IPR021137">
    <property type="entry name" value="Ribosomal_bL35-like"/>
</dbReference>
<evidence type="ECO:0000256" key="2">
    <source>
        <dbReference type="ARBA" id="ARBA00022980"/>
    </source>
</evidence>
<dbReference type="PROSITE" id="PS00936">
    <property type="entry name" value="RIBOSOMAL_L35"/>
    <property type="match status" value="1"/>
</dbReference>
<reference evidence="5" key="1">
    <citation type="journal article" date="2012" name="Science">
        <title>Fermentation, hydrogen, and sulfur metabolism in multiple uncultivated bacterial phyla.</title>
        <authorList>
            <person name="Wrighton K.C."/>
            <person name="Thomas B.C."/>
            <person name="Sharon I."/>
            <person name="Miller C.S."/>
            <person name="Castelle C.J."/>
            <person name="VerBerkmoes N.C."/>
            <person name="Wilkins M.J."/>
            <person name="Hettich R.L."/>
            <person name="Lipton M.S."/>
            <person name="Williams K.H."/>
            <person name="Long P.E."/>
            <person name="Banfield J.F."/>
        </authorList>
    </citation>
    <scope>NUCLEOTIDE SEQUENCE [LARGE SCALE GENOMIC DNA]</scope>
</reference>
<dbReference type="PRINTS" id="PR00064">
    <property type="entry name" value="RIBOSOMALL35"/>
</dbReference>
<comment type="similarity">
    <text evidence="1 4">Belongs to the bacterial ribosomal protein bL35 family.</text>
</comment>
<evidence type="ECO:0000313" key="5">
    <source>
        <dbReference type="EMBL" id="EKD29634.1"/>
    </source>
</evidence>
<dbReference type="AlphaFoldDB" id="K1YWL7"/>
<dbReference type="PANTHER" id="PTHR33343">
    <property type="entry name" value="54S RIBOSOMAL PROTEIN BL35M"/>
    <property type="match status" value="1"/>
</dbReference>
<keyword evidence="3 4" id="KW-0687">Ribonucleoprotein</keyword>
<dbReference type="Pfam" id="PF01632">
    <property type="entry name" value="Ribosomal_L35p"/>
    <property type="match status" value="1"/>
</dbReference>
<keyword evidence="2 4" id="KW-0689">Ribosomal protein</keyword>
<dbReference type="GO" id="GO:0015934">
    <property type="term" value="C:large ribosomal subunit"/>
    <property type="evidence" value="ECO:0007669"/>
    <property type="project" value="TreeGrafter"/>
</dbReference>
<dbReference type="Gene3D" id="4.10.410.60">
    <property type="match status" value="1"/>
</dbReference>
<dbReference type="SUPFAM" id="SSF143034">
    <property type="entry name" value="L35p-like"/>
    <property type="match status" value="1"/>
</dbReference>
<proteinExistence type="inferred from homology"/>
<name>K1YWL7_9BACT</name>
<dbReference type="EMBL" id="AMFJ01034328">
    <property type="protein sequence ID" value="EKD29634.1"/>
    <property type="molecule type" value="Genomic_DNA"/>
</dbReference>
<dbReference type="InterPro" id="IPR037229">
    <property type="entry name" value="Ribosomal_bL35_sf"/>
</dbReference>
<evidence type="ECO:0000256" key="3">
    <source>
        <dbReference type="ARBA" id="ARBA00023274"/>
    </source>
</evidence>
<evidence type="ECO:0000256" key="4">
    <source>
        <dbReference type="RuleBase" id="RU000568"/>
    </source>
</evidence>
<sequence length="65" mass="7154">MKAKTHSGAKKRVKITGTGKYILTKACKKHLLSDKSKKAKGRNKYGHVMHSTNVRAAVKCLPYGV</sequence>
<evidence type="ECO:0000256" key="1">
    <source>
        <dbReference type="ARBA" id="ARBA00006598"/>
    </source>
</evidence>
<organism evidence="5">
    <name type="scientific">uncultured bacterium</name>
    <name type="common">gcode 4</name>
    <dbReference type="NCBI Taxonomy" id="1234023"/>
    <lineage>
        <taxon>Bacteria</taxon>
        <taxon>environmental samples</taxon>
    </lineage>
</organism>
<accession>K1YWL7</accession>
<dbReference type="PANTHER" id="PTHR33343:SF1">
    <property type="entry name" value="LARGE RIBOSOMAL SUBUNIT PROTEIN BL35M"/>
    <property type="match status" value="1"/>
</dbReference>
<comment type="caution">
    <text evidence="5">The sequence shown here is derived from an EMBL/GenBank/DDBJ whole genome shotgun (WGS) entry which is preliminary data.</text>
</comment>
<dbReference type="FunFam" id="4.10.410.60:FF:000001">
    <property type="entry name" value="50S ribosomal protein L35"/>
    <property type="match status" value="1"/>
</dbReference>
<protein>
    <recommendedName>
        <fullName evidence="4">50S ribosomal protein L35</fullName>
    </recommendedName>
</protein>
<gene>
    <name evidence="5" type="ORF">ACD_78C00328G0001</name>
</gene>
<dbReference type="GO" id="GO:0003735">
    <property type="term" value="F:structural constituent of ribosome"/>
    <property type="evidence" value="ECO:0007669"/>
    <property type="project" value="InterPro"/>
</dbReference>
<dbReference type="InterPro" id="IPR018265">
    <property type="entry name" value="Ribosomal_bL35_CS"/>
</dbReference>
<dbReference type="InterPro" id="IPR001706">
    <property type="entry name" value="Ribosomal_bL35"/>
</dbReference>